<organism evidence="2 3">
    <name type="scientific">Bacteroides xylanisolvens</name>
    <dbReference type="NCBI Taxonomy" id="371601"/>
    <lineage>
        <taxon>Bacteria</taxon>
        <taxon>Pseudomonadati</taxon>
        <taxon>Bacteroidota</taxon>
        <taxon>Bacteroidia</taxon>
        <taxon>Bacteroidales</taxon>
        <taxon>Bacteroidaceae</taxon>
        <taxon>Bacteroides</taxon>
    </lineage>
</organism>
<keyword evidence="1" id="KW-1133">Transmembrane helix</keyword>
<name>A0AAW4SZ71_9BACE</name>
<dbReference type="Proteomes" id="UP001198461">
    <property type="component" value="Unassembled WGS sequence"/>
</dbReference>
<feature type="transmembrane region" description="Helical" evidence="1">
    <location>
        <begin position="13"/>
        <end position="31"/>
    </location>
</feature>
<dbReference type="AlphaFoldDB" id="A0AAW4SZ71"/>
<feature type="transmembrane region" description="Helical" evidence="1">
    <location>
        <begin position="38"/>
        <end position="58"/>
    </location>
</feature>
<proteinExistence type="predicted"/>
<evidence type="ECO:0000313" key="3">
    <source>
        <dbReference type="Proteomes" id="UP001198461"/>
    </source>
</evidence>
<keyword evidence="1" id="KW-0812">Transmembrane</keyword>
<dbReference type="EMBL" id="JAIWYE010000013">
    <property type="protein sequence ID" value="MCA4703203.1"/>
    <property type="molecule type" value="Genomic_DNA"/>
</dbReference>
<gene>
    <name evidence="2" type="ORF">LD004_06200</name>
</gene>
<evidence type="ECO:0000313" key="2">
    <source>
        <dbReference type="EMBL" id="MCA4703203.1"/>
    </source>
</evidence>
<dbReference type="RefSeq" id="WP_225450842.1">
    <property type="nucleotide sequence ID" value="NZ_DAWCUS010000011.1"/>
</dbReference>
<evidence type="ECO:0000256" key="1">
    <source>
        <dbReference type="SAM" id="Phobius"/>
    </source>
</evidence>
<comment type="caution">
    <text evidence="2">The sequence shown here is derived from an EMBL/GenBank/DDBJ whole genome shotgun (WGS) entry which is preliminary data.</text>
</comment>
<feature type="transmembrane region" description="Helical" evidence="1">
    <location>
        <begin position="78"/>
        <end position="97"/>
    </location>
</feature>
<reference evidence="2" key="1">
    <citation type="submission" date="2023-08" db="EMBL/GenBank/DDBJ databases">
        <title>Mucin Metabolism Genes Underlie the Key Renovations of Bacteroides xylanisolvens Genomes in Captive Great Apes.</title>
        <authorList>
            <person name="Nishida A.H."/>
        </authorList>
    </citation>
    <scope>NUCLEOTIDE SEQUENCE</scope>
    <source>
        <strain evidence="2">P13.H9</strain>
    </source>
</reference>
<protein>
    <submittedName>
        <fullName evidence="2">Uncharacterized protein</fullName>
    </submittedName>
</protein>
<accession>A0AAW4SZ71</accession>
<keyword evidence="1" id="KW-0472">Membrane</keyword>
<sequence length="112" mass="12762">MAPTVIPLIKTTGWLWLPYFWITPFLSLALCKMIKIGGSFIQGFLVTVGVMSIEFYLIHGQFIELTRFLSNEYGVNKSLLGFLLVGASFIVSHYLHIMNVKVMNILKFKCLK</sequence>